<keyword evidence="3" id="KW-1185">Reference proteome</keyword>
<evidence type="ECO:0000313" key="2">
    <source>
        <dbReference type="EMBL" id="EFI35632.1"/>
    </source>
</evidence>
<dbReference type="PANTHER" id="PTHR24422">
    <property type="entry name" value="CHEMOTAXIS PROTEIN METHYLTRANSFERASE"/>
    <property type="match status" value="1"/>
</dbReference>
<keyword evidence="2" id="KW-0808">Transferase</keyword>
<dbReference type="Gene3D" id="3.40.50.150">
    <property type="entry name" value="Vaccinia Virus protein VP39"/>
    <property type="match status" value="1"/>
</dbReference>
<dbReference type="OrthoDB" id="9786165at2"/>
<dbReference type="Proteomes" id="UP000005496">
    <property type="component" value="Unassembled WGS sequence"/>
</dbReference>
<organism evidence="2 3">
    <name type="scientific">Desulfonatronospira thiodismutans ASO3-1</name>
    <dbReference type="NCBI Taxonomy" id="555779"/>
    <lineage>
        <taxon>Bacteria</taxon>
        <taxon>Pseudomonadati</taxon>
        <taxon>Thermodesulfobacteriota</taxon>
        <taxon>Desulfovibrionia</taxon>
        <taxon>Desulfovibrionales</taxon>
        <taxon>Desulfonatronovibrionaceae</taxon>
        <taxon>Desulfonatronospira</taxon>
    </lineage>
</organism>
<dbReference type="GO" id="GO:0032259">
    <property type="term" value="P:methylation"/>
    <property type="evidence" value="ECO:0007669"/>
    <property type="project" value="UniProtKB-KW"/>
</dbReference>
<dbReference type="PROSITE" id="PS50123">
    <property type="entry name" value="CHER"/>
    <property type="match status" value="1"/>
</dbReference>
<protein>
    <submittedName>
        <fullName evidence="2">MCP methyltransferase, CheR-type</fullName>
        <ecNumber evidence="2">2.1.1.80</ecNumber>
    </submittedName>
</protein>
<dbReference type="GO" id="GO:0008983">
    <property type="term" value="F:protein-glutamate O-methyltransferase activity"/>
    <property type="evidence" value="ECO:0007669"/>
    <property type="project" value="UniProtKB-EC"/>
</dbReference>
<dbReference type="eggNOG" id="COG1352">
    <property type="taxonomic scope" value="Bacteria"/>
</dbReference>
<dbReference type="AlphaFoldDB" id="D6SLS1"/>
<dbReference type="InterPro" id="IPR029063">
    <property type="entry name" value="SAM-dependent_MTases_sf"/>
</dbReference>
<dbReference type="InterPro" id="IPR000780">
    <property type="entry name" value="CheR_MeTrfase"/>
</dbReference>
<dbReference type="SUPFAM" id="SSF53335">
    <property type="entry name" value="S-adenosyl-L-methionine-dependent methyltransferases"/>
    <property type="match status" value="1"/>
</dbReference>
<comment type="caution">
    <text evidence="2">The sequence shown here is derived from an EMBL/GenBank/DDBJ whole genome shotgun (WGS) entry which is preliminary data.</text>
</comment>
<sequence>MTLASREIIFDEFLQRVCPPRDLDWRKYRRASRRNVLRRIYQLGLGGFSEYADYIDSHPLEAAFLPNLLNVTVSRFFREKELWDHLAADVLPAMAAAHPASRPLQVLHIGCCNGEEPYSMALLWKNEIEPVFLRTSISITALDIDQACLDRASKGWYPRKTLREVPVELQRKWFEPEMEGFRLHKRIRHMVNFTKLDLLKDHLPGKQDMVFCRYLVFTYFQGKRRREMARKISECINPEGLLILGRKESIEPQEQDLFTPVSQNLKIYKNER</sequence>
<dbReference type="EMBL" id="ACJN02000001">
    <property type="protein sequence ID" value="EFI35632.1"/>
    <property type="molecule type" value="Genomic_DNA"/>
</dbReference>
<evidence type="ECO:0000313" key="3">
    <source>
        <dbReference type="Proteomes" id="UP000005496"/>
    </source>
</evidence>
<gene>
    <name evidence="2" type="ORF">Dthio_PD3061</name>
</gene>
<dbReference type="RefSeq" id="WP_008868761.1">
    <property type="nucleotide sequence ID" value="NZ_ACJN02000001.1"/>
</dbReference>
<dbReference type="SMART" id="SM00138">
    <property type="entry name" value="MeTrc"/>
    <property type="match status" value="1"/>
</dbReference>
<dbReference type="Pfam" id="PF01739">
    <property type="entry name" value="CheR"/>
    <property type="match status" value="1"/>
</dbReference>
<reference evidence="2" key="1">
    <citation type="submission" date="2010-05" db="EMBL/GenBank/DDBJ databases">
        <title>The draft genome of Desulfonatronospira thiodismutans ASO3-1.</title>
        <authorList>
            <consortium name="US DOE Joint Genome Institute (JGI-PGF)"/>
            <person name="Lucas S."/>
            <person name="Copeland A."/>
            <person name="Lapidus A."/>
            <person name="Cheng J.-F."/>
            <person name="Bruce D."/>
            <person name="Goodwin L."/>
            <person name="Pitluck S."/>
            <person name="Chertkov O."/>
            <person name="Brettin T."/>
            <person name="Detter J.C."/>
            <person name="Han C."/>
            <person name="Land M.L."/>
            <person name="Hauser L."/>
            <person name="Kyrpides N."/>
            <person name="Mikhailova N."/>
            <person name="Muyzer G."/>
            <person name="Woyke T."/>
        </authorList>
    </citation>
    <scope>NUCLEOTIDE SEQUENCE [LARGE SCALE GENOMIC DNA]</scope>
    <source>
        <strain evidence="2">ASO3-1</strain>
    </source>
</reference>
<evidence type="ECO:0000259" key="1">
    <source>
        <dbReference type="PROSITE" id="PS50123"/>
    </source>
</evidence>
<name>D6SLS1_9BACT</name>
<dbReference type="InterPro" id="IPR022642">
    <property type="entry name" value="CheR_C"/>
</dbReference>
<keyword evidence="2" id="KW-0489">Methyltransferase</keyword>
<dbReference type="EC" id="2.1.1.80" evidence="2"/>
<dbReference type="PRINTS" id="PR00996">
    <property type="entry name" value="CHERMTFRASE"/>
</dbReference>
<feature type="domain" description="CheR-type methyltransferase" evidence="1">
    <location>
        <begin position="33"/>
        <end position="271"/>
    </location>
</feature>
<dbReference type="PANTHER" id="PTHR24422:SF10">
    <property type="entry name" value="CHEMOTAXIS PROTEIN METHYLTRANSFERASE 2"/>
    <property type="match status" value="1"/>
</dbReference>
<dbReference type="InterPro" id="IPR050903">
    <property type="entry name" value="Bact_Chemotaxis_MeTrfase"/>
</dbReference>
<proteinExistence type="predicted"/>
<accession>D6SLS1</accession>